<dbReference type="Proteomes" id="UP001341840">
    <property type="component" value="Unassembled WGS sequence"/>
</dbReference>
<dbReference type="PANTHER" id="PTHR31286">
    <property type="entry name" value="GLYCINE-RICH CELL WALL STRUCTURAL PROTEIN 1.8-LIKE"/>
    <property type="match status" value="1"/>
</dbReference>
<organism evidence="2 3">
    <name type="scientific">Stylosanthes scabra</name>
    <dbReference type="NCBI Taxonomy" id="79078"/>
    <lineage>
        <taxon>Eukaryota</taxon>
        <taxon>Viridiplantae</taxon>
        <taxon>Streptophyta</taxon>
        <taxon>Embryophyta</taxon>
        <taxon>Tracheophyta</taxon>
        <taxon>Spermatophyta</taxon>
        <taxon>Magnoliopsida</taxon>
        <taxon>eudicotyledons</taxon>
        <taxon>Gunneridae</taxon>
        <taxon>Pentapetalae</taxon>
        <taxon>rosids</taxon>
        <taxon>fabids</taxon>
        <taxon>Fabales</taxon>
        <taxon>Fabaceae</taxon>
        <taxon>Papilionoideae</taxon>
        <taxon>50 kb inversion clade</taxon>
        <taxon>dalbergioids sensu lato</taxon>
        <taxon>Dalbergieae</taxon>
        <taxon>Pterocarpus clade</taxon>
        <taxon>Stylosanthes</taxon>
    </lineage>
</organism>
<accession>A0ABU6X0T8</accession>
<name>A0ABU6X0T8_9FABA</name>
<keyword evidence="3" id="KW-1185">Reference proteome</keyword>
<evidence type="ECO:0000313" key="2">
    <source>
        <dbReference type="EMBL" id="MED6191749.1"/>
    </source>
</evidence>
<dbReference type="EMBL" id="JASCZI010211455">
    <property type="protein sequence ID" value="MED6191749.1"/>
    <property type="molecule type" value="Genomic_DNA"/>
</dbReference>
<dbReference type="InterPro" id="IPR040256">
    <property type="entry name" value="At4g02000-like"/>
</dbReference>
<sequence length="183" mass="20620">MASSAANPLDLNHSPSVDEEPVIVLDQSVIHGGIDRCSKSLIGRLLADRSFSVGTIEAALQSIWRQPDGFKVIDHGEHYKISELGLKLDTHFGEILDTDLFQVRGKENNIVKAKIRLDITKPLRRSLKISGPNNKLLHINLKYERIDTFCNYCGHIGHECRSCSFRLRIPSTMWFRKKNGVIG</sequence>
<comment type="caution">
    <text evidence="2">The sequence shown here is derived from an EMBL/GenBank/DDBJ whole genome shotgun (WGS) entry which is preliminary data.</text>
</comment>
<evidence type="ECO:0000313" key="3">
    <source>
        <dbReference type="Proteomes" id="UP001341840"/>
    </source>
</evidence>
<feature type="domain" description="Zinc knuckle CX2CX4HX4C" evidence="1">
    <location>
        <begin position="117"/>
        <end position="164"/>
    </location>
</feature>
<gene>
    <name evidence="2" type="ORF">PIB30_003552</name>
</gene>
<dbReference type="PANTHER" id="PTHR31286:SF178">
    <property type="entry name" value="DUF4283 DOMAIN-CONTAINING PROTEIN"/>
    <property type="match status" value="1"/>
</dbReference>
<dbReference type="InterPro" id="IPR025836">
    <property type="entry name" value="Zn_knuckle_CX2CX4HX4C"/>
</dbReference>
<dbReference type="Pfam" id="PF14392">
    <property type="entry name" value="zf-CCHC_4"/>
    <property type="match status" value="1"/>
</dbReference>
<evidence type="ECO:0000259" key="1">
    <source>
        <dbReference type="Pfam" id="PF14392"/>
    </source>
</evidence>
<proteinExistence type="predicted"/>
<reference evidence="2 3" key="1">
    <citation type="journal article" date="2023" name="Plants (Basel)">
        <title>Bridging the Gap: Combining Genomics and Transcriptomics Approaches to Understand Stylosanthes scabra, an Orphan Legume from the Brazilian Caatinga.</title>
        <authorList>
            <person name="Ferreira-Neto J.R.C."/>
            <person name="da Silva M.D."/>
            <person name="Binneck E."/>
            <person name="de Melo N.F."/>
            <person name="da Silva R.H."/>
            <person name="de Melo A.L.T.M."/>
            <person name="Pandolfi V."/>
            <person name="Bustamante F.O."/>
            <person name="Brasileiro-Vidal A.C."/>
            <person name="Benko-Iseppon A.M."/>
        </authorList>
    </citation>
    <scope>NUCLEOTIDE SEQUENCE [LARGE SCALE GENOMIC DNA]</scope>
    <source>
        <tissue evidence="2">Leaves</tissue>
    </source>
</reference>
<protein>
    <recommendedName>
        <fullName evidence="1">Zinc knuckle CX2CX4HX4C domain-containing protein</fullName>
    </recommendedName>
</protein>